<feature type="region of interest" description="Disordered" evidence="1">
    <location>
        <begin position="1"/>
        <end position="25"/>
    </location>
</feature>
<feature type="compositionally biased region" description="Polar residues" evidence="1">
    <location>
        <begin position="40"/>
        <end position="50"/>
    </location>
</feature>
<reference evidence="2" key="1">
    <citation type="submission" date="2012-02" db="EMBL/GenBank/DDBJ databases">
        <title>Whole genome shotgun sequence of Gordonia otitidis NBRC 100426.</title>
        <authorList>
            <person name="Yoshida I."/>
            <person name="Hosoyama A."/>
            <person name="Tsuchikane K."/>
            <person name="Katsumata H."/>
            <person name="Yamazaki S."/>
            <person name="Fujita N."/>
        </authorList>
    </citation>
    <scope>NUCLEOTIDE SEQUENCE [LARGE SCALE GENOMIC DNA]</scope>
    <source>
        <strain evidence="2">NBRC 100426</strain>
    </source>
</reference>
<comment type="caution">
    <text evidence="2">The sequence shown here is derived from an EMBL/GenBank/DDBJ whole genome shotgun (WGS) entry which is preliminary data.</text>
</comment>
<evidence type="ECO:0000256" key="1">
    <source>
        <dbReference type="SAM" id="MobiDB-lite"/>
    </source>
</evidence>
<dbReference type="EMBL" id="BAFB01000202">
    <property type="protein sequence ID" value="GAB36201.1"/>
    <property type="molecule type" value="Genomic_DNA"/>
</dbReference>
<keyword evidence="3" id="KW-1185">Reference proteome</keyword>
<gene>
    <name evidence="2" type="ORF">GOOTI_202_00570</name>
</gene>
<dbReference type="Proteomes" id="UP000005038">
    <property type="component" value="Unassembled WGS sequence"/>
</dbReference>
<accession>H5TRU3</accession>
<organism evidence="2 3">
    <name type="scientific">Gordonia otitidis (strain DSM 44809 / CCUG 52243 / JCM 12355 / NBRC 100426 / IFM 10032)</name>
    <dbReference type="NCBI Taxonomy" id="1108044"/>
    <lineage>
        <taxon>Bacteria</taxon>
        <taxon>Bacillati</taxon>
        <taxon>Actinomycetota</taxon>
        <taxon>Actinomycetes</taxon>
        <taxon>Mycobacteriales</taxon>
        <taxon>Gordoniaceae</taxon>
        <taxon>Gordonia</taxon>
    </lineage>
</organism>
<evidence type="ECO:0000313" key="3">
    <source>
        <dbReference type="Proteomes" id="UP000005038"/>
    </source>
</evidence>
<dbReference type="AlphaFoldDB" id="H5TRU3"/>
<name>H5TRU3_GORO1</name>
<evidence type="ECO:0000313" key="2">
    <source>
        <dbReference type="EMBL" id="GAB36201.1"/>
    </source>
</evidence>
<protein>
    <submittedName>
        <fullName evidence="2">Uncharacterized protein</fullName>
    </submittedName>
</protein>
<sequence>MCRWPAGRQLGGTAAQTEVTRSKRLRAAPLSAHMRVLRTNHSARSTSCDGSSGGPSRSLEYELVGAGFDE</sequence>
<feature type="region of interest" description="Disordered" evidence="1">
    <location>
        <begin position="40"/>
        <end position="59"/>
    </location>
</feature>
<proteinExistence type="predicted"/>